<sequence length="460" mass="52116">MSQLNTTSKNHKAKSRDITDEFGLITIISAIFTFLVFIYTLIFHSYIEQILALIVAVVFGIGFILNRLDYRQATRLYMTLLPPLVFMSLILLIGGYFGQGVAFATMGFLAFIGYRKNPRLRNIIIFFDVLAFILPTIYVTMYGPILGTIDVPFDEVFAFLASLGWLSLTFRMYDQNKTRAYTTDLENHIEALKESELNLKKAQDNLKNQNKKLEVLNNELKLKNTHIEEFTFIVTHDLRGPLNNINVIASELEKQHAISSYANFSSYLKHLQGSSTRLTNLVEGLLKYAEIGNSSGMKSVNVTVILQSVLDDLSEKIKETKATIKFNELPTLIARPSDIRMLFQNLVHNALKFKSSAQDPIITITSEKRENDYLFSVADNGIGIPSEQSEKIFNAFHKLHNQSKFEGSGIGLYGSKKIVDHHLGKIWVTSEENIGSTFYFTISTNLLEQKPTHELIDNVN</sequence>
<feature type="transmembrane region" description="Helical" evidence="7">
    <location>
        <begin position="156"/>
        <end position="173"/>
    </location>
</feature>
<evidence type="ECO:0000256" key="3">
    <source>
        <dbReference type="ARBA" id="ARBA00022553"/>
    </source>
</evidence>
<organism evidence="9 10">
    <name type="scientific">Maribacter dokdonensis</name>
    <dbReference type="NCBI Taxonomy" id="320912"/>
    <lineage>
        <taxon>Bacteria</taxon>
        <taxon>Pseudomonadati</taxon>
        <taxon>Bacteroidota</taxon>
        <taxon>Flavobacteriia</taxon>
        <taxon>Flavobacteriales</taxon>
        <taxon>Flavobacteriaceae</taxon>
        <taxon>Maribacter</taxon>
    </lineage>
</organism>
<evidence type="ECO:0000259" key="8">
    <source>
        <dbReference type="PROSITE" id="PS50109"/>
    </source>
</evidence>
<evidence type="ECO:0000256" key="5">
    <source>
        <dbReference type="ARBA" id="ARBA00022777"/>
    </source>
</evidence>
<evidence type="ECO:0000256" key="6">
    <source>
        <dbReference type="SAM" id="Coils"/>
    </source>
</evidence>
<dbReference type="OrthoDB" id="9781208at2"/>
<dbReference type="InterPro" id="IPR005467">
    <property type="entry name" value="His_kinase_dom"/>
</dbReference>
<keyword evidence="4" id="KW-0808">Transferase</keyword>
<feature type="transmembrane region" description="Helical" evidence="7">
    <location>
        <begin position="123"/>
        <end position="144"/>
    </location>
</feature>
<comment type="catalytic activity">
    <reaction evidence="1">
        <text>ATP + protein L-histidine = ADP + protein N-phospho-L-histidine.</text>
        <dbReference type="EC" id="2.7.13.3"/>
    </reaction>
</comment>
<evidence type="ECO:0000256" key="4">
    <source>
        <dbReference type="ARBA" id="ARBA00022679"/>
    </source>
</evidence>
<keyword evidence="7" id="KW-1133">Transmembrane helix</keyword>
<dbReference type="Gene3D" id="3.30.565.10">
    <property type="entry name" value="Histidine kinase-like ATPase, C-terminal domain"/>
    <property type="match status" value="1"/>
</dbReference>
<evidence type="ECO:0000256" key="2">
    <source>
        <dbReference type="ARBA" id="ARBA00012438"/>
    </source>
</evidence>
<dbReference type="Pfam" id="PF02518">
    <property type="entry name" value="HATPase_c"/>
    <property type="match status" value="1"/>
</dbReference>
<feature type="transmembrane region" description="Helical" evidence="7">
    <location>
        <begin position="80"/>
        <end position="111"/>
    </location>
</feature>
<keyword evidence="6" id="KW-0175">Coiled coil</keyword>
<dbReference type="InterPro" id="IPR003594">
    <property type="entry name" value="HATPase_dom"/>
</dbReference>
<keyword evidence="7" id="KW-0472">Membrane</keyword>
<dbReference type="PANTHER" id="PTHR43304">
    <property type="entry name" value="PHYTOCHROME-LIKE PROTEIN CPH1"/>
    <property type="match status" value="1"/>
</dbReference>
<dbReference type="PANTHER" id="PTHR43304:SF1">
    <property type="entry name" value="PAC DOMAIN-CONTAINING PROTEIN"/>
    <property type="match status" value="1"/>
</dbReference>
<dbReference type="InterPro" id="IPR036890">
    <property type="entry name" value="HATPase_C_sf"/>
</dbReference>
<evidence type="ECO:0000313" key="10">
    <source>
        <dbReference type="Proteomes" id="UP000183038"/>
    </source>
</evidence>
<feature type="transmembrane region" description="Helical" evidence="7">
    <location>
        <begin position="22"/>
        <end position="43"/>
    </location>
</feature>
<dbReference type="InterPro" id="IPR004358">
    <property type="entry name" value="Sig_transdc_His_kin-like_C"/>
</dbReference>
<proteinExistence type="predicted"/>
<name>A0A1H4J3M7_9FLAO</name>
<keyword evidence="5 9" id="KW-0418">Kinase</keyword>
<dbReference type="Gene3D" id="1.10.287.130">
    <property type="match status" value="1"/>
</dbReference>
<gene>
    <name evidence="9" type="ORF">SAMN05192540_0108</name>
</gene>
<reference evidence="9 10" key="1">
    <citation type="submission" date="2016-10" db="EMBL/GenBank/DDBJ databases">
        <authorList>
            <person name="de Groot N.N."/>
        </authorList>
    </citation>
    <scope>NUCLEOTIDE SEQUENCE [LARGE SCALE GENOMIC DNA]</scope>
    <source>
        <strain evidence="9 10">MAR_2009_71</strain>
    </source>
</reference>
<protein>
    <recommendedName>
        <fullName evidence="2">histidine kinase</fullName>
        <ecNumber evidence="2">2.7.13.3</ecNumber>
    </recommendedName>
</protein>
<dbReference type="PROSITE" id="PS50109">
    <property type="entry name" value="HIS_KIN"/>
    <property type="match status" value="1"/>
</dbReference>
<dbReference type="AlphaFoldDB" id="A0A1H4J3M7"/>
<dbReference type="PRINTS" id="PR00344">
    <property type="entry name" value="BCTRLSENSOR"/>
</dbReference>
<feature type="coiled-coil region" evidence="6">
    <location>
        <begin position="185"/>
        <end position="226"/>
    </location>
</feature>
<dbReference type="EMBL" id="FNTB01000001">
    <property type="protein sequence ID" value="SEB40910.1"/>
    <property type="molecule type" value="Genomic_DNA"/>
</dbReference>
<feature type="domain" description="Histidine kinase" evidence="8">
    <location>
        <begin position="233"/>
        <end position="446"/>
    </location>
</feature>
<evidence type="ECO:0000256" key="7">
    <source>
        <dbReference type="SAM" id="Phobius"/>
    </source>
</evidence>
<keyword evidence="3" id="KW-0597">Phosphoprotein</keyword>
<dbReference type="GO" id="GO:0000155">
    <property type="term" value="F:phosphorelay sensor kinase activity"/>
    <property type="evidence" value="ECO:0007669"/>
    <property type="project" value="InterPro"/>
</dbReference>
<dbReference type="Proteomes" id="UP000183038">
    <property type="component" value="Unassembled WGS sequence"/>
</dbReference>
<dbReference type="CDD" id="cd00082">
    <property type="entry name" value="HisKA"/>
    <property type="match status" value="1"/>
</dbReference>
<evidence type="ECO:0000313" key="9">
    <source>
        <dbReference type="EMBL" id="SEB40910.1"/>
    </source>
</evidence>
<evidence type="ECO:0000256" key="1">
    <source>
        <dbReference type="ARBA" id="ARBA00000085"/>
    </source>
</evidence>
<keyword evidence="7" id="KW-0812">Transmembrane</keyword>
<feature type="transmembrane region" description="Helical" evidence="7">
    <location>
        <begin position="50"/>
        <end position="68"/>
    </location>
</feature>
<dbReference type="FunFam" id="3.30.565.10:FF:000006">
    <property type="entry name" value="Sensor histidine kinase WalK"/>
    <property type="match status" value="1"/>
</dbReference>
<dbReference type="SMART" id="SM00387">
    <property type="entry name" value="HATPase_c"/>
    <property type="match status" value="1"/>
</dbReference>
<dbReference type="InterPro" id="IPR052162">
    <property type="entry name" value="Sensor_kinase/Photoreceptor"/>
</dbReference>
<dbReference type="InterPro" id="IPR036097">
    <property type="entry name" value="HisK_dim/P_sf"/>
</dbReference>
<dbReference type="InterPro" id="IPR003661">
    <property type="entry name" value="HisK_dim/P_dom"/>
</dbReference>
<dbReference type="EC" id="2.7.13.3" evidence="2"/>
<dbReference type="SUPFAM" id="SSF55874">
    <property type="entry name" value="ATPase domain of HSP90 chaperone/DNA topoisomerase II/histidine kinase"/>
    <property type="match status" value="1"/>
</dbReference>
<dbReference type="SUPFAM" id="SSF47384">
    <property type="entry name" value="Homodimeric domain of signal transducing histidine kinase"/>
    <property type="match status" value="1"/>
</dbReference>
<accession>A0A1H4J3M7</accession>
<dbReference type="RefSeq" id="WP_074669705.1">
    <property type="nucleotide sequence ID" value="NZ_FNTB01000001.1"/>
</dbReference>